<evidence type="ECO:0000259" key="4">
    <source>
        <dbReference type="Pfam" id="PF00149"/>
    </source>
</evidence>
<dbReference type="PANTHER" id="PTHR31302">
    <property type="entry name" value="TRANSMEMBRANE PROTEIN WITH METALLOPHOSPHOESTERASE DOMAIN-RELATED"/>
    <property type="match status" value="1"/>
</dbReference>
<comment type="caution">
    <text evidence="5">The sequence shown here is derived from an EMBL/GenBank/DDBJ whole genome shotgun (WGS) entry which is preliminary data.</text>
</comment>
<feature type="transmembrane region" description="Helical" evidence="3">
    <location>
        <begin position="71"/>
        <end position="94"/>
    </location>
</feature>
<dbReference type="CDD" id="cd07385">
    <property type="entry name" value="MPP_YkuE_C"/>
    <property type="match status" value="1"/>
</dbReference>
<keyword evidence="1" id="KW-0479">Metal-binding</keyword>
<dbReference type="GO" id="GO:0046872">
    <property type="term" value="F:metal ion binding"/>
    <property type="evidence" value="ECO:0007669"/>
    <property type="project" value="UniProtKB-KW"/>
</dbReference>
<keyword evidence="3" id="KW-0472">Membrane</keyword>
<reference evidence="5" key="2">
    <citation type="submission" date="2021-08" db="EMBL/GenBank/DDBJ databases">
        <authorList>
            <person name="Dalcin Martins P."/>
        </authorList>
    </citation>
    <scope>NUCLEOTIDE SEQUENCE</scope>
    <source>
        <strain evidence="5">MAG_39</strain>
    </source>
</reference>
<sequence length="388" mass="42309">MRLFLFVFFTLYGGLHVYAFIRARAAFAFGTGISLLLALFMAFMTAAPVLTRITEKQGYEKAAQILAYTGYTWMGVLFLFCSLSALIDLSRLLVAAGGYVLRKDLAGLYVPGRPAFLLSLSLSLLISLYGYLEAREIRMERIVLISPKIPEEAGTITIAQISDVHLGLIVREERLQRILALVKSANPDILVSTGDLVDGQIARLNGLAALLQEIRAPRGKFAVPGNHEYYAGIDQALAFTREAGFTILRGDAVTGVITLAGVDDPAAEAFGLFRDVPEKELLSALPREKFTVLLKHRPFVDRNAVGLFDLQLSGHTHKGQIFPFSLLTGAYYALKAGTIQAGYAELPGNSWLYVSRGAGTWGPPLRFLAPPEVTIIELVHGKRGAPLP</sequence>
<feature type="transmembrane region" description="Helical" evidence="3">
    <location>
        <begin position="114"/>
        <end position="132"/>
    </location>
</feature>
<keyword evidence="3" id="KW-0812">Transmembrane</keyword>
<accession>A0A953J3E4</accession>
<dbReference type="Pfam" id="PF00149">
    <property type="entry name" value="Metallophos"/>
    <property type="match status" value="1"/>
</dbReference>
<evidence type="ECO:0000313" key="5">
    <source>
        <dbReference type="EMBL" id="MBZ0155531.1"/>
    </source>
</evidence>
<name>A0A953J3E4_9BACT</name>
<dbReference type="InterPro" id="IPR029052">
    <property type="entry name" value="Metallo-depent_PP-like"/>
</dbReference>
<dbReference type="SUPFAM" id="SSF56300">
    <property type="entry name" value="Metallo-dependent phosphatases"/>
    <property type="match status" value="1"/>
</dbReference>
<dbReference type="GO" id="GO:0016020">
    <property type="term" value="C:membrane"/>
    <property type="evidence" value="ECO:0007669"/>
    <property type="project" value="GOC"/>
</dbReference>
<keyword evidence="2" id="KW-0378">Hydrolase</keyword>
<dbReference type="Proteomes" id="UP000705867">
    <property type="component" value="Unassembled WGS sequence"/>
</dbReference>
<protein>
    <submittedName>
        <fullName evidence="5">Metallophosphoesterase</fullName>
    </submittedName>
</protein>
<dbReference type="AlphaFoldDB" id="A0A953J3E4"/>
<reference evidence="5" key="1">
    <citation type="journal article" date="2021" name="bioRxiv">
        <title>Unraveling nitrogen, sulfur and carbon metabolic pathways and microbial community transcriptional responses to substrate deprivation and toxicity stresses in a bioreactor mimicking anoxic brackish coastal sediment conditions.</title>
        <authorList>
            <person name="Martins P.D."/>
            <person name="Echeveste M.J."/>
            <person name="Arshad A."/>
            <person name="Kurth J."/>
            <person name="Ouboter H."/>
            <person name="Jetten M.S.M."/>
            <person name="Welte C.U."/>
        </authorList>
    </citation>
    <scope>NUCLEOTIDE SEQUENCE</scope>
    <source>
        <strain evidence="5">MAG_39</strain>
    </source>
</reference>
<gene>
    <name evidence="5" type="ORF">K8I29_04860</name>
</gene>
<dbReference type="EMBL" id="JAIOIV010000034">
    <property type="protein sequence ID" value="MBZ0155531.1"/>
    <property type="molecule type" value="Genomic_DNA"/>
</dbReference>
<evidence type="ECO:0000256" key="3">
    <source>
        <dbReference type="SAM" id="Phobius"/>
    </source>
</evidence>
<proteinExistence type="predicted"/>
<keyword evidence="3" id="KW-1133">Transmembrane helix</keyword>
<dbReference type="Gene3D" id="3.60.21.10">
    <property type="match status" value="1"/>
</dbReference>
<dbReference type="GO" id="GO:0009245">
    <property type="term" value="P:lipid A biosynthetic process"/>
    <property type="evidence" value="ECO:0007669"/>
    <property type="project" value="TreeGrafter"/>
</dbReference>
<dbReference type="PANTHER" id="PTHR31302:SF31">
    <property type="entry name" value="PHOSPHODIESTERASE YAEI"/>
    <property type="match status" value="1"/>
</dbReference>
<evidence type="ECO:0000313" key="6">
    <source>
        <dbReference type="Proteomes" id="UP000705867"/>
    </source>
</evidence>
<feature type="transmembrane region" description="Helical" evidence="3">
    <location>
        <begin position="29"/>
        <end position="50"/>
    </location>
</feature>
<dbReference type="InterPro" id="IPR004843">
    <property type="entry name" value="Calcineurin-like_PHP"/>
</dbReference>
<organism evidence="5 6">
    <name type="scientific">Candidatus Nitrobium versatile</name>
    <dbReference type="NCBI Taxonomy" id="2884831"/>
    <lineage>
        <taxon>Bacteria</taxon>
        <taxon>Pseudomonadati</taxon>
        <taxon>Nitrospirota</taxon>
        <taxon>Nitrospiria</taxon>
        <taxon>Nitrospirales</taxon>
        <taxon>Nitrospiraceae</taxon>
        <taxon>Candidatus Nitrobium</taxon>
    </lineage>
</organism>
<evidence type="ECO:0000256" key="2">
    <source>
        <dbReference type="ARBA" id="ARBA00022801"/>
    </source>
</evidence>
<feature type="domain" description="Calcineurin-like phosphoesterase" evidence="4">
    <location>
        <begin position="157"/>
        <end position="318"/>
    </location>
</feature>
<evidence type="ECO:0000256" key="1">
    <source>
        <dbReference type="ARBA" id="ARBA00022723"/>
    </source>
</evidence>
<dbReference type="GO" id="GO:0008758">
    <property type="term" value="F:UDP-2,3-diacylglucosamine hydrolase activity"/>
    <property type="evidence" value="ECO:0007669"/>
    <property type="project" value="TreeGrafter"/>
</dbReference>
<dbReference type="InterPro" id="IPR051158">
    <property type="entry name" value="Metallophosphoesterase_sf"/>
</dbReference>